<reference evidence="4 6" key="4">
    <citation type="submission" date="2019-04" db="EMBL/GenBank/DDBJ databases">
        <title>A reverse ecology approach based on a biological definition of microbial populations.</title>
        <authorList>
            <person name="Arevalo P."/>
            <person name="Vaninsberghe D."/>
            <person name="Elsherbini J."/>
            <person name="Gore J."/>
            <person name="Polz M."/>
        </authorList>
    </citation>
    <scope>NUCLEOTIDE SEQUENCE [LARGE SCALE GENOMIC DNA]</scope>
    <source>
        <strain evidence="4 6">10N.222.45.A8</strain>
    </source>
</reference>
<dbReference type="GO" id="GO:0016020">
    <property type="term" value="C:membrane"/>
    <property type="evidence" value="ECO:0007669"/>
    <property type="project" value="InterPro"/>
</dbReference>
<organism evidence="3 5">
    <name type="scientific">Vibrio tasmaniensis</name>
    <dbReference type="NCBI Taxonomy" id="212663"/>
    <lineage>
        <taxon>Bacteria</taxon>
        <taxon>Pseudomonadati</taxon>
        <taxon>Pseudomonadota</taxon>
        <taxon>Gammaproteobacteria</taxon>
        <taxon>Vibrionales</taxon>
        <taxon>Vibrionaceae</taxon>
        <taxon>Vibrio</taxon>
    </lineage>
</organism>
<feature type="transmembrane region" description="Helical" evidence="1">
    <location>
        <begin position="109"/>
        <end position="142"/>
    </location>
</feature>
<feature type="transmembrane region" description="Helical" evidence="1">
    <location>
        <begin position="68"/>
        <end position="89"/>
    </location>
</feature>
<proteinExistence type="predicted"/>
<dbReference type="Proteomes" id="UP000235579">
    <property type="component" value="Unassembled WGS sequence"/>
</dbReference>
<dbReference type="EMBL" id="MDBP01000044">
    <property type="protein sequence ID" value="PMP13544.1"/>
    <property type="molecule type" value="Genomic_DNA"/>
</dbReference>
<comment type="caution">
    <text evidence="3">The sequence shown here is derived from an EMBL/GenBank/DDBJ whole genome shotgun (WGS) entry which is preliminary data.</text>
</comment>
<dbReference type="SUPFAM" id="SSF103481">
    <property type="entry name" value="Multidrug resistance efflux transporter EmrE"/>
    <property type="match status" value="2"/>
</dbReference>
<dbReference type="InterPro" id="IPR000620">
    <property type="entry name" value="EamA_dom"/>
</dbReference>
<evidence type="ECO:0000313" key="4">
    <source>
        <dbReference type="EMBL" id="TKG27144.1"/>
    </source>
</evidence>
<feature type="domain" description="EamA" evidence="2">
    <location>
        <begin position="35"/>
        <end position="144"/>
    </location>
</feature>
<dbReference type="AlphaFoldDB" id="A0A2N7NGH5"/>
<dbReference type="Pfam" id="PF00892">
    <property type="entry name" value="EamA"/>
    <property type="match status" value="1"/>
</dbReference>
<name>A0A2N7NGH5_9VIBR</name>
<feature type="transmembrane region" description="Helical" evidence="1">
    <location>
        <begin position="177"/>
        <end position="198"/>
    </location>
</feature>
<gene>
    <name evidence="3" type="ORF">BCS92_17105</name>
    <name evidence="4" type="ORF">FC057_23685</name>
</gene>
<feature type="transmembrane region" description="Helical" evidence="1">
    <location>
        <begin position="235"/>
        <end position="259"/>
    </location>
</feature>
<feature type="transmembrane region" description="Helical" evidence="1">
    <location>
        <begin position="36"/>
        <end position="56"/>
    </location>
</feature>
<dbReference type="InterPro" id="IPR037185">
    <property type="entry name" value="EmrE-like"/>
</dbReference>
<evidence type="ECO:0000256" key="1">
    <source>
        <dbReference type="SAM" id="Phobius"/>
    </source>
</evidence>
<dbReference type="EMBL" id="SYVV01000059">
    <property type="protein sequence ID" value="TKG27144.1"/>
    <property type="molecule type" value="Genomic_DNA"/>
</dbReference>
<reference evidence="5" key="1">
    <citation type="submission" date="2016-07" db="EMBL/GenBank/DDBJ databases">
        <title>Nontailed viruses are major unrecognized killers of bacteria in the ocean.</title>
        <authorList>
            <person name="Kauffman K."/>
            <person name="Hussain F."/>
            <person name="Yang J."/>
            <person name="Arevalo P."/>
            <person name="Brown J."/>
            <person name="Cutler M."/>
            <person name="Kelly L."/>
            <person name="Polz M.F."/>
        </authorList>
    </citation>
    <scope>NUCLEOTIDE SEQUENCE [LARGE SCALE GENOMIC DNA]</scope>
    <source>
        <strain evidence="5">10N.222.48.A2</strain>
    </source>
</reference>
<dbReference type="Proteomes" id="UP000308018">
    <property type="component" value="Unassembled WGS sequence"/>
</dbReference>
<feature type="transmembrane region" description="Helical" evidence="1">
    <location>
        <begin position="154"/>
        <end position="171"/>
    </location>
</feature>
<reference evidence="3" key="2">
    <citation type="submission" date="2016-07" db="EMBL/GenBank/DDBJ databases">
        <authorList>
            <person name="Wan K."/>
            <person name="Booth B."/>
            <person name="Spirohn K."/>
            <person name="Hao T."/>
            <person name="Hu Y."/>
            <person name="Calderwood M."/>
            <person name="Hill D."/>
            <person name="Mohr S."/>
            <person name="Vidal M."/>
            <person name="Celniker S."/>
            <person name="Perrimon N."/>
        </authorList>
    </citation>
    <scope>NUCLEOTIDE SEQUENCE</scope>
    <source>
        <strain evidence="3">10N.222.48.A2</strain>
    </source>
</reference>
<evidence type="ECO:0000313" key="5">
    <source>
        <dbReference type="Proteomes" id="UP000235579"/>
    </source>
</evidence>
<dbReference type="RefSeq" id="WP_017101256.1">
    <property type="nucleotide sequence ID" value="NZ_MDBG01000066.1"/>
</dbReference>
<feature type="transmembrane region" description="Helical" evidence="1">
    <location>
        <begin position="210"/>
        <end position="229"/>
    </location>
</feature>
<evidence type="ECO:0000313" key="6">
    <source>
        <dbReference type="Proteomes" id="UP000308018"/>
    </source>
</evidence>
<keyword evidence="1" id="KW-0812">Transmembrane</keyword>
<keyword evidence="1" id="KW-1133">Transmembrane helix</keyword>
<sequence>MISSYTILALAMTLSSLDKWISRVFLKKNPLCNEYLLAYQITCSLLAALFVIFEIEQIPTKFDNTSELWELLLLSIFSVFSWLGFAYSTFRARASIELGVVSIISKTKIIWSALFGVSFLNETLTFLQMTGVILILVASLLISTSNNMNLLFSNNLHAWLAPIFLTLAIGFDKVLTLYLPTSVILFIGFSGTAFLTPLLFKVHYRLIKKVLFNAVITATCGTASYYFLLKVLNTSAFSLVMVLFQGAFILDILFGYFFLKERTNLKTKIVSCLLATLGILTLAS</sequence>
<protein>
    <recommendedName>
        <fullName evidence="2">EamA domain-containing protein</fullName>
    </recommendedName>
</protein>
<evidence type="ECO:0000259" key="2">
    <source>
        <dbReference type="Pfam" id="PF00892"/>
    </source>
</evidence>
<accession>A0A2N7NGH5</accession>
<keyword evidence="1" id="KW-0472">Membrane</keyword>
<dbReference type="Gene3D" id="1.10.3730.20">
    <property type="match status" value="1"/>
</dbReference>
<reference evidence="3" key="3">
    <citation type="journal article" date="2018" name="Nature">
        <title>A major lineage of non-tailed dsDNA viruses as unrecognized killers of marine bacteria.</title>
        <authorList>
            <person name="Kauffman K.M."/>
            <person name="Hussain F.A."/>
            <person name="Yang J."/>
            <person name="Arevalo P."/>
            <person name="Brown J.M."/>
            <person name="Chang W.K."/>
            <person name="VanInsberghe D."/>
            <person name="Elsherbini J."/>
            <person name="Sharma R.S."/>
            <person name="Cutler M.B."/>
            <person name="Kelly L."/>
            <person name="Polz M.F."/>
        </authorList>
    </citation>
    <scope>NUCLEOTIDE SEQUENCE</scope>
    <source>
        <strain evidence="3">10N.222.48.A2</strain>
    </source>
</reference>
<evidence type="ECO:0000313" key="3">
    <source>
        <dbReference type="EMBL" id="PMP13544.1"/>
    </source>
</evidence>